<feature type="domain" description="PrkA AAA" evidence="1">
    <location>
        <begin position="24"/>
        <end position="382"/>
    </location>
</feature>
<dbReference type="InterPro" id="IPR013153">
    <property type="entry name" value="Prk_AAA"/>
</dbReference>
<dbReference type="InterPro" id="IPR016230">
    <property type="entry name" value="PrkA/YeaG"/>
</dbReference>
<dbReference type="Pfam" id="PF08298">
    <property type="entry name" value="AAA_PrkA"/>
    <property type="match status" value="1"/>
</dbReference>
<dbReference type="PANTHER" id="PTHR30267">
    <property type="entry name" value="PROTEIN KINASE PRKA"/>
    <property type="match status" value="1"/>
</dbReference>
<organism evidence="2 3">
    <name type="scientific">Propionispora vibrioides</name>
    <dbReference type="NCBI Taxonomy" id="112903"/>
    <lineage>
        <taxon>Bacteria</taxon>
        <taxon>Bacillati</taxon>
        <taxon>Bacillota</taxon>
        <taxon>Negativicutes</taxon>
        <taxon>Selenomonadales</taxon>
        <taxon>Sporomusaceae</taxon>
        <taxon>Propionispora</taxon>
    </lineage>
</organism>
<sequence length="643" mass="73462">MVDFNFATLIKKDREERQYVPFTGTFLEYLKLVAENPKHHSMLAHQRMFNLLVEPGVETIKTEEHPHLKRIYGNETIKQYEFFKHDFFGIDNSIMKIMRYFHAAAMKGEESRQVLYLVGPVGAGKSSIMEALKRALEASPDIYVLQGCPMREMPLHLIPKHLRPVFERELGIKVEGDLCPVCRYRLKHEFGGEYERFPVTTAGFSIRSRKGIGVVPPVDPNNQDTSVLIGSVDISKLDLYPEDDPRVLSLNGAFNAGNRGIVEFIEVFKNEVEYLHAMITATQEKSIPSPGKGAMIYFDGIILAHSNEAEWNKFKSDHTNEAILDRIVKVEVPYCLQLDEEVKIYRKVLRNSNFDAHIAPHTIEMASMFAILSRLAPSAKVDPLTKLKIYNGEEIVEKGSTKKVDIFELREEAQREGMSGISTRFIMKALDTALSESENNCINPLAILDTMVKATKEMAVNEDERKRYLGFLQDTIKKEYNLIIEKEVTRAFIHGYQEQAESLFNNYLDHAEAFVNVTKLKDPNTGEELEPDIKFLQSIEEQIGISGTAALGFRQDVTSYMFSILRSGGRLDYKSYEPLKEAIEKKLTFSVKELSRVVTKARVRDKEQDSKYNAMVEEMKQNGYCDHCCNVILKYAANNLWKD</sequence>
<dbReference type="OrthoDB" id="9761914at2"/>
<name>A0A1H8Y0P5_9FIRM</name>
<keyword evidence="2" id="KW-0808">Transferase</keyword>
<dbReference type="STRING" id="112903.SAMN04490178_1364"/>
<dbReference type="InterPro" id="IPR010650">
    <property type="entry name" value="PrkA_C"/>
</dbReference>
<evidence type="ECO:0000259" key="1">
    <source>
        <dbReference type="SMART" id="SM00763"/>
    </source>
</evidence>
<accession>A0A1H8Y0P5</accession>
<dbReference type="SUPFAM" id="SSF52540">
    <property type="entry name" value="P-loop containing nucleoside triphosphate hydrolases"/>
    <property type="match status" value="1"/>
</dbReference>
<dbReference type="InterPro" id="IPR027417">
    <property type="entry name" value="P-loop_NTPase"/>
</dbReference>
<protein>
    <submittedName>
        <fullName evidence="2">Putative serine protein kinase, PrkA</fullName>
    </submittedName>
</protein>
<evidence type="ECO:0000313" key="3">
    <source>
        <dbReference type="Proteomes" id="UP000198847"/>
    </source>
</evidence>
<dbReference type="RefSeq" id="WP_091751741.1">
    <property type="nucleotide sequence ID" value="NZ_FODY01000036.1"/>
</dbReference>
<dbReference type="EMBL" id="FODY01000036">
    <property type="protein sequence ID" value="SEP45622.1"/>
    <property type="molecule type" value="Genomic_DNA"/>
</dbReference>
<evidence type="ECO:0000313" key="2">
    <source>
        <dbReference type="EMBL" id="SEP45622.1"/>
    </source>
</evidence>
<dbReference type="SMART" id="SM00763">
    <property type="entry name" value="AAA_PrkA"/>
    <property type="match status" value="1"/>
</dbReference>
<gene>
    <name evidence="2" type="ORF">SAMN04490178_1364</name>
</gene>
<dbReference type="PANTHER" id="PTHR30267:SF2">
    <property type="entry name" value="PROTEIN PRKA"/>
    <property type="match status" value="1"/>
</dbReference>
<keyword evidence="2" id="KW-0418">Kinase</keyword>
<dbReference type="Pfam" id="PF06798">
    <property type="entry name" value="PrkA"/>
    <property type="match status" value="1"/>
</dbReference>
<reference evidence="2 3" key="1">
    <citation type="submission" date="2016-10" db="EMBL/GenBank/DDBJ databases">
        <authorList>
            <person name="de Groot N.N."/>
        </authorList>
    </citation>
    <scope>NUCLEOTIDE SEQUENCE [LARGE SCALE GENOMIC DNA]</scope>
    <source>
        <strain evidence="2 3">DSM 13305</strain>
    </source>
</reference>
<dbReference type="GO" id="GO:0004672">
    <property type="term" value="F:protein kinase activity"/>
    <property type="evidence" value="ECO:0007669"/>
    <property type="project" value="InterPro"/>
</dbReference>
<dbReference type="Proteomes" id="UP000198847">
    <property type="component" value="Unassembled WGS sequence"/>
</dbReference>
<proteinExistence type="predicted"/>
<keyword evidence="3" id="KW-1185">Reference proteome</keyword>
<dbReference type="PIRSF" id="PIRSF000549">
    <property type="entry name" value="Ser_prot_kin"/>
    <property type="match status" value="1"/>
</dbReference>
<dbReference type="AlphaFoldDB" id="A0A1H8Y0P5"/>